<protein>
    <submittedName>
        <fullName evidence="7">Lysoplasmalogenase family protein</fullName>
    </submittedName>
</protein>
<dbReference type="RefSeq" id="WP_377833665.1">
    <property type="nucleotide sequence ID" value="NZ_JBHRSK010000008.1"/>
</dbReference>
<comment type="caution">
    <text evidence="7">The sequence shown here is derived from an EMBL/GenBank/DDBJ whole genome shotgun (WGS) entry which is preliminary data.</text>
</comment>
<dbReference type="Pfam" id="PF07947">
    <property type="entry name" value="YhhN"/>
    <property type="match status" value="1"/>
</dbReference>
<evidence type="ECO:0000256" key="6">
    <source>
        <dbReference type="SAM" id="Phobius"/>
    </source>
</evidence>
<organism evidence="7 8">
    <name type="scientific">Acidimangrovimonas pyrenivorans</name>
    <dbReference type="NCBI Taxonomy" id="2030798"/>
    <lineage>
        <taxon>Bacteria</taxon>
        <taxon>Pseudomonadati</taxon>
        <taxon>Pseudomonadota</taxon>
        <taxon>Alphaproteobacteria</taxon>
        <taxon>Rhodobacterales</taxon>
        <taxon>Paracoccaceae</taxon>
        <taxon>Acidimangrovimonas</taxon>
    </lineage>
</organism>
<dbReference type="PANTHER" id="PTHR31885">
    <property type="entry name" value="GH04784P"/>
    <property type="match status" value="1"/>
</dbReference>
<keyword evidence="5 6" id="KW-0472">Membrane</keyword>
<dbReference type="Proteomes" id="UP001595443">
    <property type="component" value="Unassembled WGS sequence"/>
</dbReference>
<feature type="transmembrane region" description="Helical" evidence="6">
    <location>
        <begin position="189"/>
        <end position="209"/>
    </location>
</feature>
<accession>A0ABV7AHV7</accession>
<keyword evidence="4 6" id="KW-1133">Transmembrane helix</keyword>
<dbReference type="PANTHER" id="PTHR31885:SF6">
    <property type="entry name" value="GH04784P"/>
    <property type="match status" value="1"/>
</dbReference>
<sequence length="212" mass="21588">MSTGLLLALPGALSALVYWISYCWQEVSATKSATKTLSTLALAAAAATLGAPPAITAGLALGALGDLALSRKGDRAFLAGMGAFAAGHLAYAAAFLSAATGLPPLWPALAVLALGLSTEVWLAPRTGALRWPVRGYVVVICAMALAALALPVAAWPVLLGAILFLASDLLLAIEIFLRPDRPSRLLSRAVWAAYWSGQALIGLGGVALASSL</sequence>
<evidence type="ECO:0000313" key="7">
    <source>
        <dbReference type="EMBL" id="MFC2968959.1"/>
    </source>
</evidence>
<feature type="transmembrane region" description="Helical" evidence="6">
    <location>
        <begin position="41"/>
        <end position="64"/>
    </location>
</feature>
<name>A0ABV7AHV7_9RHOB</name>
<feature type="transmembrane region" description="Helical" evidence="6">
    <location>
        <begin position="158"/>
        <end position="177"/>
    </location>
</feature>
<feature type="transmembrane region" description="Helical" evidence="6">
    <location>
        <begin position="135"/>
        <end position="152"/>
    </location>
</feature>
<reference evidence="8" key="1">
    <citation type="journal article" date="2019" name="Int. J. Syst. Evol. Microbiol.">
        <title>The Global Catalogue of Microorganisms (GCM) 10K type strain sequencing project: providing services to taxonomists for standard genome sequencing and annotation.</title>
        <authorList>
            <consortium name="The Broad Institute Genomics Platform"/>
            <consortium name="The Broad Institute Genome Sequencing Center for Infectious Disease"/>
            <person name="Wu L."/>
            <person name="Ma J."/>
        </authorList>
    </citation>
    <scope>NUCLEOTIDE SEQUENCE [LARGE SCALE GENOMIC DNA]</scope>
    <source>
        <strain evidence="8">KCTC 62192</strain>
    </source>
</reference>
<comment type="similarity">
    <text evidence="2">Belongs to the TMEM86 family.</text>
</comment>
<evidence type="ECO:0000256" key="5">
    <source>
        <dbReference type="ARBA" id="ARBA00023136"/>
    </source>
</evidence>
<evidence type="ECO:0000256" key="2">
    <source>
        <dbReference type="ARBA" id="ARBA00007375"/>
    </source>
</evidence>
<evidence type="ECO:0000256" key="3">
    <source>
        <dbReference type="ARBA" id="ARBA00022692"/>
    </source>
</evidence>
<keyword evidence="8" id="KW-1185">Reference proteome</keyword>
<evidence type="ECO:0000256" key="4">
    <source>
        <dbReference type="ARBA" id="ARBA00022989"/>
    </source>
</evidence>
<gene>
    <name evidence="7" type="ORF">ACFOES_12705</name>
</gene>
<evidence type="ECO:0000313" key="8">
    <source>
        <dbReference type="Proteomes" id="UP001595443"/>
    </source>
</evidence>
<feature type="transmembrane region" description="Helical" evidence="6">
    <location>
        <begin position="105"/>
        <end position="123"/>
    </location>
</feature>
<dbReference type="InterPro" id="IPR012506">
    <property type="entry name" value="TMEM86B-like"/>
</dbReference>
<comment type="subcellular location">
    <subcellularLocation>
        <location evidence="1">Membrane</location>
        <topology evidence="1">Multi-pass membrane protein</topology>
    </subcellularLocation>
</comment>
<keyword evidence="3 6" id="KW-0812">Transmembrane</keyword>
<evidence type="ECO:0000256" key="1">
    <source>
        <dbReference type="ARBA" id="ARBA00004141"/>
    </source>
</evidence>
<feature type="transmembrane region" description="Helical" evidence="6">
    <location>
        <begin position="76"/>
        <end position="99"/>
    </location>
</feature>
<proteinExistence type="inferred from homology"/>
<dbReference type="EMBL" id="JBHRSK010000008">
    <property type="protein sequence ID" value="MFC2968959.1"/>
    <property type="molecule type" value="Genomic_DNA"/>
</dbReference>